<dbReference type="EMBL" id="JH719942">
    <property type="protein sequence ID" value="EJF54055.1"/>
    <property type="molecule type" value="Genomic_DNA"/>
</dbReference>
<proteinExistence type="predicted"/>
<evidence type="ECO:0000313" key="2">
    <source>
        <dbReference type="Proteomes" id="UP000005113"/>
    </source>
</evidence>
<name>J1I5J7_9BACT</name>
<gene>
    <name evidence="1" type="ORF">SapgrDRAFT_2389</name>
</gene>
<dbReference type="HOGENOM" id="CLU_199826_2_0_10"/>
<organism evidence="1 2">
    <name type="scientific">Saprospira grandis DSM 2844</name>
    <dbReference type="NCBI Taxonomy" id="694433"/>
    <lineage>
        <taxon>Bacteria</taxon>
        <taxon>Pseudomonadati</taxon>
        <taxon>Bacteroidota</taxon>
        <taxon>Saprospiria</taxon>
        <taxon>Saprospirales</taxon>
        <taxon>Saprospiraceae</taxon>
        <taxon>Saprospira</taxon>
    </lineage>
</organism>
<protein>
    <submittedName>
        <fullName evidence="1">Uncharacterized protein</fullName>
    </submittedName>
</protein>
<sequence length="33" mass="3940">MFFFWGLRSKLRRYVSGLAIRSALRRLQRLGLA</sequence>
<dbReference type="AlphaFoldDB" id="J1I5J7"/>
<reference evidence="2" key="1">
    <citation type="journal article" date="2012" name="Stand. Genomic Sci.">
        <title>Permanent draft genome sequence of the gliding predator Saprospira grandis strain Sa g1 (= HR1).</title>
        <authorList>
            <person name="Mavromatis K."/>
            <person name="Chertkov O."/>
            <person name="Lapidus A."/>
            <person name="Nolan M."/>
            <person name="Lucas S."/>
            <person name="Tice H."/>
            <person name="Del Rio T.G."/>
            <person name="Cheng J.F."/>
            <person name="Han C."/>
            <person name="Tapia R."/>
            <person name="Bruce D."/>
            <person name="Goodwin L.A."/>
            <person name="Pitluck S."/>
            <person name="Huntemann M."/>
            <person name="Liolios K."/>
            <person name="Pagani I."/>
            <person name="Ivanova N."/>
            <person name="Mikhailova N."/>
            <person name="Pati A."/>
            <person name="Chen A."/>
            <person name="Palaniappan K."/>
            <person name="Land M."/>
            <person name="Brambilla E.M."/>
            <person name="Rohde M."/>
            <person name="Spring S."/>
            <person name="Goker M."/>
            <person name="Detter J.C."/>
            <person name="Bristow J."/>
            <person name="Eisen J.A."/>
            <person name="Markowitz V."/>
            <person name="Hugenholtz P."/>
            <person name="Kyrpides N.C."/>
            <person name="Klenk H.P."/>
            <person name="Woyke T."/>
        </authorList>
    </citation>
    <scope>NUCLEOTIDE SEQUENCE [LARGE SCALE GENOMIC DNA]</scope>
    <source>
        <strain evidence="2">DSM 2844</strain>
    </source>
</reference>
<dbReference type="Proteomes" id="UP000005113">
    <property type="component" value="Unassembled WGS sequence"/>
</dbReference>
<accession>J1I5J7</accession>
<evidence type="ECO:0000313" key="1">
    <source>
        <dbReference type="EMBL" id="EJF54055.1"/>
    </source>
</evidence>